<dbReference type="PANTHER" id="PTHR43194:SF2">
    <property type="entry name" value="PEROXISOMAL MEMBRANE PROTEIN LPX1"/>
    <property type="match status" value="1"/>
</dbReference>
<dbReference type="InterPro" id="IPR000073">
    <property type="entry name" value="AB_hydrolase_1"/>
</dbReference>
<gene>
    <name evidence="2" type="ORF">NW766_003503</name>
</gene>
<dbReference type="Gene3D" id="3.40.50.1820">
    <property type="entry name" value="alpha/beta hydrolase"/>
    <property type="match status" value="1"/>
</dbReference>
<dbReference type="AlphaFoldDB" id="A0A9W8PWH8"/>
<dbReference type="InterPro" id="IPR050228">
    <property type="entry name" value="Carboxylesterase_BioH"/>
</dbReference>
<evidence type="ECO:0000313" key="2">
    <source>
        <dbReference type="EMBL" id="KAJ4019745.1"/>
    </source>
</evidence>
<name>A0A9W8PWH8_9HYPO</name>
<dbReference type="PANTHER" id="PTHR43194">
    <property type="entry name" value="HYDROLASE ALPHA/BETA FOLD FAMILY"/>
    <property type="match status" value="1"/>
</dbReference>
<protein>
    <recommendedName>
        <fullName evidence="1">AB hydrolase-1 domain-containing protein</fullName>
    </recommendedName>
</protein>
<sequence length="324" mass="35228">MSETAATPAVETLSLTTPSGDLELLACILPGIQKAPMLCLHGAFCSAEDYRNFLTFFASHGYPTYSLSLRGHGKSWQMSWMTRTLLTSLDNYVEDIMAAASFIKQRHPDAPPIVLVGHSFGGGLMQYLLGQQSQSNSSPIKFGGLVLLAAAPLSGGGKEIMANWERVEAPDGYKYPWSPRSQLDTPEQVRTAFFQPETPEGTITRWLTDCKTASEGIRTGLSVFWPFGTASDVLKSLVGIEGQSTQSRKVLLISGSNDRLVTASMVEENAKAYHAAVERLPGKSETSHSSEVVTTISIPGSAHHLMMDIAWEDCALRIVDWIEG</sequence>
<dbReference type="Proteomes" id="UP001152130">
    <property type="component" value="Unassembled WGS sequence"/>
</dbReference>
<dbReference type="EMBL" id="JAPDHF010000004">
    <property type="protein sequence ID" value="KAJ4019745.1"/>
    <property type="molecule type" value="Genomic_DNA"/>
</dbReference>
<organism evidence="2 3">
    <name type="scientific">Fusarium irregulare</name>
    <dbReference type="NCBI Taxonomy" id="2494466"/>
    <lineage>
        <taxon>Eukaryota</taxon>
        <taxon>Fungi</taxon>
        <taxon>Dikarya</taxon>
        <taxon>Ascomycota</taxon>
        <taxon>Pezizomycotina</taxon>
        <taxon>Sordariomycetes</taxon>
        <taxon>Hypocreomycetidae</taxon>
        <taxon>Hypocreales</taxon>
        <taxon>Nectriaceae</taxon>
        <taxon>Fusarium</taxon>
        <taxon>Fusarium incarnatum-equiseti species complex</taxon>
    </lineage>
</organism>
<accession>A0A9W8PWH8</accession>
<dbReference type="OrthoDB" id="8119704at2759"/>
<reference evidence="2" key="1">
    <citation type="submission" date="2022-10" db="EMBL/GenBank/DDBJ databases">
        <title>Fusarium specimens isolated from Avocado Roots.</title>
        <authorList>
            <person name="Stajich J."/>
            <person name="Roper C."/>
            <person name="Heimlech-Rivalta G."/>
        </authorList>
    </citation>
    <scope>NUCLEOTIDE SEQUENCE</scope>
    <source>
        <strain evidence="2">CF00143</strain>
    </source>
</reference>
<evidence type="ECO:0000259" key="1">
    <source>
        <dbReference type="Pfam" id="PF12697"/>
    </source>
</evidence>
<dbReference type="InterPro" id="IPR029058">
    <property type="entry name" value="AB_hydrolase_fold"/>
</dbReference>
<dbReference type="SUPFAM" id="SSF53474">
    <property type="entry name" value="alpha/beta-Hydrolases"/>
    <property type="match status" value="1"/>
</dbReference>
<comment type="caution">
    <text evidence="2">The sequence shown here is derived from an EMBL/GenBank/DDBJ whole genome shotgun (WGS) entry which is preliminary data.</text>
</comment>
<feature type="domain" description="AB hydrolase-1" evidence="1">
    <location>
        <begin position="38"/>
        <end position="305"/>
    </location>
</feature>
<proteinExistence type="predicted"/>
<evidence type="ECO:0000313" key="3">
    <source>
        <dbReference type="Proteomes" id="UP001152130"/>
    </source>
</evidence>
<dbReference type="Pfam" id="PF12697">
    <property type="entry name" value="Abhydrolase_6"/>
    <property type="match status" value="1"/>
</dbReference>
<keyword evidence="3" id="KW-1185">Reference proteome</keyword>